<reference evidence="2 3" key="1">
    <citation type="submission" date="2024-11" db="EMBL/GenBank/DDBJ databases">
        <title>Chromosome-level genome assembly of Eucalyptus globulus Labill. provides insights into its genome evolution.</title>
        <authorList>
            <person name="Li X."/>
        </authorList>
    </citation>
    <scope>NUCLEOTIDE SEQUENCE [LARGE SCALE GENOMIC DNA]</scope>
    <source>
        <strain evidence="2">CL2024</strain>
        <tissue evidence="2">Fresh tender leaves</tissue>
    </source>
</reference>
<keyword evidence="3" id="KW-1185">Reference proteome</keyword>
<dbReference type="AlphaFoldDB" id="A0ABD3ING8"/>
<proteinExistence type="predicted"/>
<protein>
    <submittedName>
        <fullName evidence="2">Uncharacterized protein</fullName>
    </submittedName>
</protein>
<name>A0ABD3ING8_EUCGL</name>
<evidence type="ECO:0000313" key="2">
    <source>
        <dbReference type="EMBL" id="KAL3715189.1"/>
    </source>
</evidence>
<organism evidence="2 3">
    <name type="scientific">Eucalyptus globulus</name>
    <name type="common">Tasmanian blue gum</name>
    <dbReference type="NCBI Taxonomy" id="34317"/>
    <lineage>
        <taxon>Eukaryota</taxon>
        <taxon>Viridiplantae</taxon>
        <taxon>Streptophyta</taxon>
        <taxon>Embryophyta</taxon>
        <taxon>Tracheophyta</taxon>
        <taxon>Spermatophyta</taxon>
        <taxon>Magnoliopsida</taxon>
        <taxon>eudicotyledons</taxon>
        <taxon>Gunneridae</taxon>
        <taxon>Pentapetalae</taxon>
        <taxon>rosids</taxon>
        <taxon>malvids</taxon>
        <taxon>Myrtales</taxon>
        <taxon>Myrtaceae</taxon>
        <taxon>Myrtoideae</taxon>
        <taxon>Eucalypteae</taxon>
        <taxon>Eucalyptus</taxon>
    </lineage>
</organism>
<evidence type="ECO:0000313" key="3">
    <source>
        <dbReference type="Proteomes" id="UP001634007"/>
    </source>
</evidence>
<evidence type="ECO:0000256" key="1">
    <source>
        <dbReference type="SAM" id="MobiDB-lite"/>
    </source>
</evidence>
<dbReference type="Proteomes" id="UP001634007">
    <property type="component" value="Unassembled WGS sequence"/>
</dbReference>
<gene>
    <name evidence="2" type="ORF">ACJRO7_006998</name>
</gene>
<accession>A0ABD3ING8</accession>
<comment type="caution">
    <text evidence="2">The sequence shown here is derived from an EMBL/GenBank/DDBJ whole genome shotgun (WGS) entry which is preliminary data.</text>
</comment>
<feature type="region of interest" description="Disordered" evidence="1">
    <location>
        <begin position="95"/>
        <end position="124"/>
    </location>
</feature>
<dbReference type="EMBL" id="JBJKBG010000011">
    <property type="protein sequence ID" value="KAL3715189.1"/>
    <property type="molecule type" value="Genomic_DNA"/>
</dbReference>
<sequence>MDCLHMYSRTCPFLLQKLLCHRYLLSLRFRHGKLTLFLIPREAQESGILTGNNARDVADEAGIAVLRTPHSPASCADFVANLNDPKKLLICRSHSAPSPFSSDKESVPDLLNPGHSPGLTSSIV</sequence>